<evidence type="ECO:0000256" key="3">
    <source>
        <dbReference type="ARBA" id="ARBA00022670"/>
    </source>
</evidence>
<keyword evidence="7" id="KW-0482">Metalloprotease</keyword>
<organism evidence="9 10">
    <name type="scientific">Carpediemonas membranifera</name>
    <dbReference type="NCBI Taxonomy" id="201153"/>
    <lineage>
        <taxon>Eukaryota</taxon>
        <taxon>Metamonada</taxon>
        <taxon>Carpediemonas-like organisms</taxon>
        <taxon>Carpediemonas</taxon>
    </lineage>
</organism>
<reference evidence="9" key="1">
    <citation type="submission" date="2021-05" db="EMBL/GenBank/DDBJ databases">
        <title>A free-living protist that lacks canonical eukaryotic 1 DNA replication and segregation systems.</title>
        <authorList>
            <person name="Salas-Leiva D.E."/>
            <person name="Tromer E.C."/>
            <person name="Curtis B.A."/>
            <person name="Jerlstrom-Hultqvist J."/>
            <person name="Kolisko M."/>
            <person name="Yi Z."/>
            <person name="Salas-Leiva J.S."/>
            <person name="Gallot-Lavallee L."/>
            <person name="Kops G.J.P.L."/>
            <person name="Archibald J.M."/>
            <person name="Simpson A.G.B."/>
            <person name="Roger A.J."/>
        </authorList>
    </citation>
    <scope>NUCLEOTIDE SEQUENCE</scope>
    <source>
        <strain evidence="9">BICM</strain>
    </source>
</reference>
<accession>A0A8J6BA60</accession>
<evidence type="ECO:0000256" key="1">
    <source>
        <dbReference type="ARBA" id="ARBA00001941"/>
    </source>
</evidence>
<evidence type="ECO:0000256" key="4">
    <source>
        <dbReference type="ARBA" id="ARBA00022723"/>
    </source>
</evidence>
<protein>
    <submittedName>
        <fullName evidence="9">Peptidase M20</fullName>
    </submittedName>
</protein>
<dbReference type="PRINTS" id="PR00934">
    <property type="entry name" value="XHISDIPTASE"/>
</dbReference>
<dbReference type="FunFam" id="3.40.630.10:FF:000018">
    <property type="entry name" value="Aminoacyl-histidine dipeptidase PepD"/>
    <property type="match status" value="1"/>
</dbReference>
<evidence type="ECO:0000256" key="8">
    <source>
        <dbReference type="ARBA" id="ARBA00023285"/>
    </source>
</evidence>
<keyword evidence="8" id="KW-0170">Cobalt</keyword>
<dbReference type="Pfam" id="PF01546">
    <property type="entry name" value="Peptidase_M20"/>
    <property type="match status" value="1"/>
</dbReference>
<dbReference type="NCBIfam" id="TIGR01893">
    <property type="entry name" value="aa-his-dipept"/>
    <property type="match status" value="1"/>
</dbReference>
<dbReference type="InterPro" id="IPR001160">
    <property type="entry name" value="Peptidase_M20C"/>
</dbReference>
<dbReference type="PIRSF" id="PIRSF016599">
    <property type="entry name" value="Xaa-His_dipept"/>
    <property type="match status" value="1"/>
</dbReference>
<dbReference type="GO" id="GO:0070573">
    <property type="term" value="F:metallodipeptidase activity"/>
    <property type="evidence" value="ECO:0007669"/>
    <property type="project" value="TreeGrafter"/>
</dbReference>
<comment type="cofactor">
    <cofactor evidence="2">
        <name>Zn(2+)</name>
        <dbReference type="ChEBI" id="CHEBI:29105"/>
    </cofactor>
</comment>
<dbReference type="Gene3D" id="3.40.630.10">
    <property type="entry name" value="Zn peptidases"/>
    <property type="match status" value="2"/>
</dbReference>
<dbReference type="GO" id="GO:0005829">
    <property type="term" value="C:cytosol"/>
    <property type="evidence" value="ECO:0007669"/>
    <property type="project" value="TreeGrafter"/>
</dbReference>
<dbReference type="GO" id="GO:0046872">
    <property type="term" value="F:metal ion binding"/>
    <property type="evidence" value="ECO:0007669"/>
    <property type="project" value="UniProtKB-KW"/>
</dbReference>
<dbReference type="SUPFAM" id="SSF53187">
    <property type="entry name" value="Zn-dependent exopeptidases"/>
    <property type="match status" value="1"/>
</dbReference>
<dbReference type="EMBL" id="JAHDYR010000005">
    <property type="protein sequence ID" value="KAG9396464.1"/>
    <property type="molecule type" value="Genomic_DNA"/>
</dbReference>
<keyword evidence="10" id="KW-1185">Reference proteome</keyword>
<evidence type="ECO:0000313" key="9">
    <source>
        <dbReference type="EMBL" id="KAG9396464.1"/>
    </source>
</evidence>
<keyword evidence="5" id="KW-0378">Hydrolase</keyword>
<proteinExistence type="predicted"/>
<name>A0A8J6BA60_9EUKA</name>
<dbReference type="PANTHER" id="PTHR43501">
    <property type="entry name" value="CYTOSOL NON-SPECIFIC DIPEPTIDASE"/>
    <property type="match status" value="1"/>
</dbReference>
<evidence type="ECO:0000256" key="2">
    <source>
        <dbReference type="ARBA" id="ARBA00001947"/>
    </source>
</evidence>
<evidence type="ECO:0000313" key="10">
    <source>
        <dbReference type="Proteomes" id="UP000717585"/>
    </source>
</evidence>
<comment type="caution">
    <text evidence="9">The sequence shown here is derived from an EMBL/GenBank/DDBJ whole genome shotgun (WGS) entry which is preliminary data.</text>
</comment>
<sequence length="504" mass="53406">MKLTTAAAQAVFDELKTIDKDHTSVWEAFLAVLEIPRPSYHLEKITAFLKTFSDEHAFEFRMDNAQNVCITVPASPGCEQAPSVALQGHSDIVGIAKAGTKHSFPDDPIVPQLIDDGADKFITATNTSLGADNGIAIALAIALSTDKTLKHGPLELLITANEEVGLVGAKAVEADFIKSALLINLDSEEENNLCVGCAGAFVNNIALDISREALPAGHVTLDVEVTNLSGGHGGADIHLGRACAIKTITRMLMACLPAGGRLVAMSGGTAHNAIPRDAKATVTLPMDDVVQFKADMTRLIEIIKEENRRTDPNIQLSINEITNEEIVPMTVQSTSSVLHFTALMPIRPVKMSQDVDGLVSSSYATTIIETTDAQVKLNGTARSETIGQLDAIYDQISGLCALAGAAAPERENEYPGWPTNSASELLKITKEEHATLVGAEPTVTAVHAGLECGILMSHCPITDAISIGPEIQSPHSPFERMKVSSVGPVYDVVAAVLARLAVGK</sequence>
<comment type="cofactor">
    <cofactor evidence="1">
        <name>Co(2+)</name>
        <dbReference type="ChEBI" id="CHEBI:48828"/>
    </cofactor>
</comment>
<gene>
    <name evidence="9" type="ORF">J8273_1445</name>
</gene>
<dbReference type="InterPro" id="IPR002933">
    <property type="entry name" value="Peptidase_M20"/>
</dbReference>
<keyword evidence="3" id="KW-0645">Protease</keyword>
<dbReference type="AlphaFoldDB" id="A0A8J6BA60"/>
<evidence type="ECO:0000256" key="7">
    <source>
        <dbReference type="ARBA" id="ARBA00023049"/>
    </source>
</evidence>
<evidence type="ECO:0000256" key="6">
    <source>
        <dbReference type="ARBA" id="ARBA00022833"/>
    </source>
</evidence>
<dbReference type="OrthoDB" id="191370at2759"/>
<dbReference type="FunFam" id="3.40.630.10:FF:000015">
    <property type="entry name" value="Aminoacyl-histidine dipeptidase PepD"/>
    <property type="match status" value="1"/>
</dbReference>
<dbReference type="GO" id="GO:0006508">
    <property type="term" value="P:proteolysis"/>
    <property type="evidence" value="ECO:0007669"/>
    <property type="project" value="UniProtKB-KW"/>
</dbReference>
<keyword evidence="6" id="KW-0862">Zinc</keyword>
<evidence type="ECO:0000256" key="5">
    <source>
        <dbReference type="ARBA" id="ARBA00022801"/>
    </source>
</evidence>
<dbReference type="Proteomes" id="UP000717585">
    <property type="component" value="Unassembled WGS sequence"/>
</dbReference>
<keyword evidence="4" id="KW-0479">Metal-binding</keyword>
<dbReference type="PANTHER" id="PTHR43501:SF1">
    <property type="entry name" value="CYTOSOL NON-SPECIFIC DIPEPTIDASE"/>
    <property type="match status" value="1"/>
</dbReference>